<sequence length="103" mass="10962">MMAVAGGRILAIVDRETAPLFMGVGASVVEVAGSEEVLDAIRRSVVENGVRIVLVLKHLVGDEESLRREADRLGVTLLIIPSMGEKAEPIDVKKLIARALGFG</sequence>
<protein>
    <submittedName>
        <fullName evidence="4">Putative V-type ATP synthase subunit F</fullName>
    </submittedName>
</protein>
<dbReference type="EMBL" id="BDMD01000054">
    <property type="protein sequence ID" value="GBF09330.1"/>
    <property type="molecule type" value="Genomic_DNA"/>
</dbReference>
<dbReference type="SUPFAM" id="SSF159468">
    <property type="entry name" value="AtpF-like"/>
    <property type="match status" value="1"/>
</dbReference>
<dbReference type="Pfam" id="PF01990">
    <property type="entry name" value="ATP-synt_F"/>
    <property type="match status" value="1"/>
</dbReference>
<dbReference type="Proteomes" id="UP000291213">
    <property type="component" value="Unassembled WGS sequence"/>
</dbReference>
<dbReference type="AlphaFoldDB" id="A0A401HAC7"/>
<dbReference type="GO" id="GO:0046961">
    <property type="term" value="F:proton-transporting ATPase activity, rotational mechanism"/>
    <property type="evidence" value="ECO:0007669"/>
    <property type="project" value="InterPro"/>
</dbReference>
<dbReference type="Gene3D" id="3.40.50.10580">
    <property type="entry name" value="ATPase, V1 complex, subunit F"/>
    <property type="match status" value="1"/>
</dbReference>
<dbReference type="InterPro" id="IPR036906">
    <property type="entry name" value="ATPase_V1_fsu_sf"/>
</dbReference>
<comment type="similarity">
    <text evidence="1">Belongs to the V-ATPase F subunit family.</text>
</comment>
<dbReference type="InterPro" id="IPR008218">
    <property type="entry name" value="ATPase_V1-cplx_f_g_su"/>
</dbReference>
<reference evidence="4 5" key="1">
    <citation type="submission" date="2017-02" db="EMBL/GenBank/DDBJ databases">
        <title>isolation and characterization of a novel temperate virus Aeropyrum globular virus 1 infecting hyperthermophilic archaeon Aeropyrum.</title>
        <authorList>
            <person name="Yumiya M."/>
            <person name="Yoshida T."/>
            <person name="Sako Y."/>
        </authorList>
    </citation>
    <scope>NUCLEOTIDE SEQUENCE [LARGE SCALE GENOMIC DNA]</scope>
    <source>
        <strain evidence="4 5">YK1-12-2013</strain>
    </source>
</reference>
<name>A0A401HAC7_AERPX</name>
<evidence type="ECO:0000256" key="3">
    <source>
        <dbReference type="ARBA" id="ARBA00023065"/>
    </source>
</evidence>
<accession>A0A401HAC7</accession>
<keyword evidence="3" id="KW-0406">Ion transport</keyword>
<comment type="caution">
    <text evidence="4">The sequence shown here is derived from an EMBL/GenBank/DDBJ whole genome shotgun (WGS) entry which is preliminary data.</text>
</comment>
<proteinExistence type="inferred from homology"/>
<keyword evidence="2" id="KW-0813">Transport</keyword>
<organism evidence="4 5">
    <name type="scientific">Aeropyrum pernix</name>
    <dbReference type="NCBI Taxonomy" id="56636"/>
    <lineage>
        <taxon>Archaea</taxon>
        <taxon>Thermoproteota</taxon>
        <taxon>Thermoprotei</taxon>
        <taxon>Desulfurococcales</taxon>
        <taxon>Desulfurococcaceae</taxon>
        <taxon>Aeropyrum</taxon>
    </lineage>
</organism>
<evidence type="ECO:0000256" key="2">
    <source>
        <dbReference type="ARBA" id="ARBA00022448"/>
    </source>
</evidence>
<evidence type="ECO:0000313" key="5">
    <source>
        <dbReference type="Proteomes" id="UP000291213"/>
    </source>
</evidence>
<evidence type="ECO:0000313" key="4">
    <source>
        <dbReference type="EMBL" id="GBF09330.1"/>
    </source>
</evidence>
<gene>
    <name evidence="4" type="ORF">apy_10550</name>
</gene>
<evidence type="ECO:0000256" key="1">
    <source>
        <dbReference type="ARBA" id="ARBA00010148"/>
    </source>
</evidence>